<dbReference type="EMBL" id="LGTL01000007">
    <property type="protein sequence ID" value="KPA81184.1"/>
    <property type="molecule type" value="Genomic_DNA"/>
</dbReference>
<accession>A0A0N0DW18</accession>
<comment type="caution">
    <text evidence="1">The sequence shown here is derived from an EMBL/GenBank/DDBJ whole genome shotgun (WGS) entry which is preliminary data.</text>
</comment>
<reference evidence="1 2" key="1">
    <citation type="submission" date="2015-07" db="EMBL/GenBank/DDBJ databases">
        <title>High-quality genome of monoxenous trypanosomatid Leptomonas pyrrhocoris.</title>
        <authorList>
            <person name="Flegontov P."/>
            <person name="Butenko A."/>
            <person name="Firsov S."/>
            <person name="Vlcek C."/>
            <person name="Logacheva M.D."/>
            <person name="Field M."/>
            <person name="Filatov D."/>
            <person name="Flegontova O."/>
            <person name="Gerasimov E."/>
            <person name="Jackson A.P."/>
            <person name="Kelly S."/>
            <person name="Opperdoes F."/>
            <person name="O'Reilly A."/>
            <person name="Votypka J."/>
            <person name="Yurchenko V."/>
            <person name="Lukes J."/>
        </authorList>
    </citation>
    <scope>NUCLEOTIDE SEQUENCE [LARGE SCALE GENOMIC DNA]</scope>
    <source>
        <strain evidence="1">H10</strain>
    </source>
</reference>
<organism evidence="1 2">
    <name type="scientific">Leptomonas pyrrhocoris</name>
    <name type="common">Firebug parasite</name>
    <dbReference type="NCBI Taxonomy" id="157538"/>
    <lineage>
        <taxon>Eukaryota</taxon>
        <taxon>Discoba</taxon>
        <taxon>Euglenozoa</taxon>
        <taxon>Kinetoplastea</taxon>
        <taxon>Metakinetoplastina</taxon>
        <taxon>Trypanosomatida</taxon>
        <taxon>Trypanosomatidae</taxon>
        <taxon>Leishmaniinae</taxon>
        <taxon>Leptomonas</taxon>
    </lineage>
</organism>
<evidence type="ECO:0000313" key="1">
    <source>
        <dbReference type="EMBL" id="KPA81184.1"/>
    </source>
</evidence>
<dbReference type="RefSeq" id="XP_015659623.1">
    <property type="nucleotide sequence ID" value="XM_015802222.1"/>
</dbReference>
<gene>
    <name evidence="1" type="ORF">ABB37_04522</name>
</gene>
<sequence length="167" mass="17500">MALVESLVGTAVEGSTRLVPSALFLLTPSQLSAALYGLVACAIKMGSVLQEMVLALRHDTRRFLLSSSGSSSGGASVLADYLSSVLAREGRLNAEGAALLPLHELNDEKEVGAPPGMGLVNGMNGAPLDPLTLVEAVGMLESFVETRWSLCRNVYLSEESDILLANV</sequence>
<dbReference type="VEuPathDB" id="TriTrypDB:LpyrH10_07_3290"/>
<dbReference type="OrthoDB" id="261287at2759"/>
<protein>
    <submittedName>
        <fullName evidence="1">Uncharacterized protein</fullName>
    </submittedName>
</protein>
<keyword evidence="2" id="KW-1185">Reference proteome</keyword>
<name>A0A0N0DW18_LEPPY</name>
<evidence type="ECO:0000313" key="2">
    <source>
        <dbReference type="Proteomes" id="UP000037923"/>
    </source>
</evidence>
<proteinExistence type="predicted"/>
<dbReference type="GeneID" id="26904813"/>
<dbReference type="AlphaFoldDB" id="A0A0N0DW18"/>
<dbReference type="Proteomes" id="UP000037923">
    <property type="component" value="Unassembled WGS sequence"/>
</dbReference>